<evidence type="ECO:0000259" key="4">
    <source>
        <dbReference type="PROSITE" id="PS50932"/>
    </source>
</evidence>
<keyword evidence="3" id="KW-0804">Transcription</keyword>
<dbReference type="RefSeq" id="WP_188542012.1">
    <property type="nucleotide sequence ID" value="NZ_BMFT01000004.1"/>
</dbReference>
<evidence type="ECO:0000256" key="1">
    <source>
        <dbReference type="ARBA" id="ARBA00023015"/>
    </source>
</evidence>
<organism evidence="5 6">
    <name type="scientific">Paenibacillus segetis</name>
    <dbReference type="NCBI Taxonomy" id="1325360"/>
    <lineage>
        <taxon>Bacteria</taxon>
        <taxon>Bacillati</taxon>
        <taxon>Bacillota</taxon>
        <taxon>Bacilli</taxon>
        <taxon>Bacillales</taxon>
        <taxon>Paenibacillaceae</taxon>
        <taxon>Paenibacillus</taxon>
    </lineage>
</organism>
<protein>
    <submittedName>
        <fullName evidence="5">LacI family transcriptional regulator</fullName>
    </submittedName>
</protein>
<dbReference type="CDD" id="cd06267">
    <property type="entry name" value="PBP1_LacI_sugar_binding-like"/>
    <property type="match status" value="1"/>
</dbReference>
<reference evidence="6" key="1">
    <citation type="journal article" date="2019" name="Int. J. Syst. Evol. Microbiol.">
        <title>The Global Catalogue of Microorganisms (GCM) 10K type strain sequencing project: providing services to taxonomists for standard genome sequencing and annotation.</title>
        <authorList>
            <consortium name="The Broad Institute Genomics Platform"/>
            <consortium name="The Broad Institute Genome Sequencing Center for Infectious Disease"/>
            <person name="Wu L."/>
            <person name="Ma J."/>
        </authorList>
    </citation>
    <scope>NUCLEOTIDE SEQUENCE [LARGE SCALE GENOMIC DNA]</scope>
    <source>
        <strain evidence="6">CGMCC 1.12769</strain>
    </source>
</reference>
<keyword evidence="1" id="KW-0805">Transcription regulation</keyword>
<dbReference type="Gene3D" id="1.10.260.40">
    <property type="entry name" value="lambda repressor-like DNA-binding domains"/>
    <property type="match status" value="1"/>
</dbReference>
<dbReference type="InterPro" id="IPR028082">
    <property type="entry name" value="Peripla_BP_I"/>
</dbReference>
<evidence type="ECO:0000313" key="5">
    <source>
        <dbReference type="EMBL" id="GGH36739.1"/>
    </source>
</evidence>
<evidence type="ECO:0000313" key="6">
    <source>
        <dbReference type="Proteomes" id="UP000659344"/>
    </source>
</evidence>
<evidence type="ECO:0000256" key="3">
    <source>
        <dbReference type="ARBA" id="ARBA00023163"/>
    </source>
</evidence>
<dbReference type="Gene3D" id="3.40.50.2300">
    <property type="match status" value="2"/>
</dbReference>
<name>A0ABQ1YTS1_9BACL</name>
<dbReference type="PROSITE" id="PS50932">
    <property type="entry name" value="HTH_LACI_2"/>
    <property type="match status" value="1"/>
</dbReference>
<accession>A0ABQ1YTS1</accession>
<keyword evidence="2" id="KW-0238">DNA-binding</keyword>
<comment type="caution">
    <text evidence="5">The sequence shown here is derived from an EMBL/GenBank/DDBJ whole genome shotgun (WGS) entry which is preliminary data.</text>
</comment>
<dbReference type="Pfam" id="PF00356">
    <property type="entry name" value="LacI"/>
    <property type="match status" value="1"/>
</dbReference>
<dbReference type="SUPFAM" id="SSF53822">
    <property type="entry name" value="Periplasmic binding protein-like I"/>
    <property type="match status" value="1"/>
</dbReference>
<dbReference type="SUPFAM" id="SSF47413">
    <property type="entry name" value="lambda repressor-like DNA-binding domains"/>
    <property type="match status" value="1"/>
</dbReference>
<dbReference type="CDD" id="cd01392">
    <property type="entry name" value="HTH_LacI"/>
    <property type="match status" value="1"/>
</dbReference>
<gene>
    <name evidence="5" type="ORF">GCM10008013_43800</name>
</gene>
<dbReference type="Proteomes" id="UP000659344">
    <property type="component" value="Unassembled WGS sequence"/>
</dbReference>
<dbReference type="Pfam" id="PF13377">
    <property type="entry name" value="Peripla_BP_3"/>
    <property type="match status" value="1"/>
</dbReference>
<dbReference type="InterPro" id="IPR000843">
    <property type="entry name" value="HTH_LacI"/>
</dbReference>
<dbReference type="PANTHER" id="PTHR30146">
    <property type="entry name" value="LACI-RELATED TRANSCRIPTIONAL REPRESSOR"/>
    <property type="match status" value="1"/>
</dbReference>
<evidence type="ECO:0000256" key="2">
    <source>
        <dbReference type="ARBA" id="ARBA00023125"/>
    </source>
</evidence>
<dbReference type="SMART" id="SM00354">
    <property type="entry name" value="HTH_LACI"/>
    <property type="match status" value="1"/>
</dbReference>
<dbReference type="InterPro" id="IPR010982">
    <property type="entry name" value="Lambda_DNA-bd_dom_sf"/>
</dbReference>
<feature type="domain" description="HTH lacI-type" evidence="4">
    <location>
        <begin position="3"/>
        <end position="57"/>
    </location>
</feature>
<sequence length="336" mass="37396">MRVSIFDVAKKSGLSVVTVSRVLNNATSVREKNREKVLQAMKDLDYRPNASARSLASGKTGIIGLILNTLHDTALDAVVTEINDCLAEHDYFLALSISKDEDMFYRSMFQEDRVDGVILLSPTNSDVYIMELKKRKIPFVILDNQQRNPSVPSVIVNNYKGGYDATKHLIDLGHTQIAHISGPESLLSSRERERGFIAALEEAGLQPFGIEQGTFSITSGYQIAKRWIDSGQLPTAVFAADDFIAFGIIDAFKNEGIRIPQDVSVVGFDDQSYSEEFHPALTTVRQPVEKIGRQGVKMLLKLIKEPPKRNVISEFDPKLIVRESTGAPRRSDELNI</sequence>
<dbReference type="PANTHER" id="PTHR30146:SF109">
    <property type="entry name" value="HTH-TYPE TRANSCRIPTIONAL REGULATOR GALS"/>
    <property type="match status" value="1"/>
</dbReference>
<keyword evidence="6" id="KW-1185">Reference proteome</keyword>
<dbReference type="InterPro" id="IPR046335">
    <property type="entry name" value="LacI/GalR-like_sensor"/>
</dbReference>
<proteinExistence type="predicted"/>
<dbReference type="EMBL" id="BMFT01000004">
    <property type="protein sequence ID" value="GGH36739.1"/>
    <property type="molecule type" value="Genomic_DNA"/>
</dbReference>